<feature type="compositionally biased region" description="Low complexity" evidence="1">
    <location>
        <begin position="164"/>
        <end position="182"/>
    </location>
</feature>
<evidence type="ECO:0000313" key="3">
    <source>
        <dbReference type="Proteomes" id="UP000192257"/>
    </source>
</evidence>
<dbReference type="PANTHER" id="PTHR12774">
    <property type="entry name" value="PEROXISOMAL BIOGENESIS FACTOR 19"/>
    <property type="match status" value="1"/>
</dbReference>
<dbReference type="AlphaFoldDB" id="A0A1X0P5C4"/>
<feature type="region of interest" description="Disordered" evidence="1">
    <location>
        <begin position="147"/>
        <end position="184"/>
    </location>
</feature>
<feature type="region of interest" description="Disordered" evidence="1">
    <location>
        <begin position="1"/>
        <end position="22"/>
    </location>
</feature>
<dbReference type="GO" id="GO:0005778">
    <property type="term" value="C:peroxisomal membrane"/>
    <property type="evidence" value="ECO:0007669"/>
    <property type="project" value="TreeGrafter"/>
</dbReference>
<reference evidence="2 3" key="1">
    <citation type="submission" date="2017-03" db="EMBL/GenBank/DDBJ databases">
        <title>An alternative strategy for trypanosome survival in the mammalian bloodstream revealed through genome and transcriptome analysis of the ubiquitous bovine parasite Trypanosoma (Megatrypanum) theileri.</title>
        <authorList>
            <person name="Kelly S."/>
            <person name="Ivens A."/>
            <person name="Mott A."/>
            <person name="O'Neill E."/>
            <person name="Emms D."/>
            <person name="Macleod O."/>
            <person name="Voorheis P."/>
            <person name="Matthews J."/>
            <person name="Matthews K."/>
            <person name="Carrington M."/>
        </authorList>
    </citation>
    <scope>NUCLEOTIDE SEQUENCE [LARGE SCALE GENOMIC DNA]</scope>
    <source>
        <strain evidence="2">Edinburgh</strain>
    </source>
</reference>
<dbReference type="VEuPathDB" id="TriTrypDB:TM35_000043510"/>
<keyword evidence="3" id="KW-1185">Reference proteome</keyword>
<accession>A0A1X0P5C4</accession>
<dbReference type="EMBL" id="NBCO01000004">
    <property type="protein sequence ID" value="ORC92137.1"/>
    <property type="molecule type" value="Genomic_DNA"/>
</dbReference>
<dbReference type="InterPro" id="IPR006708">
    <property type="entry name" value="Pex19"/>
</dbReference>
<evidence type="ECO:0000313" key="2">
    <source>
        <dbReference type="EMBL" id="ORC92137.1"/>
    </source>
</evidence>
<organism evidence="2 3">
    <name type="scientific">Trypanosoma theileri</name>
    <dbReference type="NCBI Taxonomy" id="67003"/>
    <lineage>
        <taxon>Eukaryota</taxon>
        <taxon>Discoba</taxon>
        <taxon>Euglenozoa</taxon>
        <taxon>Kinetoplastea</taxon>
        <taxon>Metakinetoplastina</taxon>
        <taxon>Trypanosomatida</taxon>
        <taxon>Trypanosomatidae</taxon>
        <taxon>Trypanosoma</taxon>
    </lineage>
</organism>
<dbReference type="Proteomes" id="UP000192257">
    <property type="component" value="Unassembled WGS sequence"/>
</dbReference>
<dbReference type="PANTHER" id="PTHR12774:SF2">
    <property type="entry name" value="PEROXISOMAL BIOGENESIS FACTOR 19"/>
    <property type="match status" value="1"/>
</dbReference>
<dbReference type="RefSeq" id="XP_028886203.1">
    <property type="nucleotide sequence ID" value="XM_029022545.1"/>
</dbReference>
<protein>
    <submittedName>
        <fullName evidence="2">Peroxin 19</fullName>
    </submittedName>
</protein>
<dbReference type="Gene3D" id="1.20.120.900">
    <property type="entry name" value="Pex19, mPTS binding domain"/>
    <property type="match status" value="1"/>
</dbReference>
<dbReference type="GO" id="GO:0033328">
    <property type="term" value="F:peroxisome membrane targeting sequence binding"/>
    <property type="evidence" value="ECO:0007669"/>
    <property type="project" value="TreeGrafter"/>
</dbReference>
<feature type="region of interest" description="Disordered" evidence="1">
    <location>
        <begin position="97"/>
        <end position="116"/>
    </location>
</feature>
<gene>
    <name evidence="2" type="ORF">TM35_000043510</name>
</gene>
<dbReference type="GO" id="GO:0045046">
    <property type="term" value="P:protein import into peroxisome membrane"/>
    <property type="evidence" value="ECO:0007669"/>
    <property type="project" value="TreeGrafter"/>
</dbReference>
<feature type="compositionally biased region" description="Polar residues" evidence="1">
    <location>
        <begin position="99"/>
        <end position="116"/>
    </location>
</feature>
<comment type="caution">
    <text evidence="2">The sequence shown here is derived from an EMBL/GenBank/DDBJ whole genome shotgun (WGS) entry which is preliminary data.</text>
</comment>
<sequence length="290" mass="31813">MDEQERRHEEEVKQRDAAREAELEKVLQGTSEGDMMQLFQSLLNGDENGGDPEALLEKLKSEITNITSMIDSSSDISEEDRSALAQVRQMLDSLPNMDDIQQNSADGANGETTGNNVVSEEELAEALKKFVESTERVNSIASFDKDKESKLPGVSASPNVSTPAADGAANTTNSSSTEATGNIDGDPMSCLTGMFLDVLLDPRLLEPLKLMREAYPCWLSKNESSTEAGDLERYKKQYDLTVTICDILAEGPIDRNDEEKVTRMVSLMHEFSTLAPLPPGLNEISLESMQ</sequence>
<dbReference type="OrthoDB" id="21292at2759"/>
<name>A0A1X0P5C4_9TRYP</name>
<dbReference type="GeneID" id="39982325"/>
<proteinExistence type="predicted"/>
<dbReference type="InterPro" id="IPR038322">
    <property type="entry name" value="Pex19_C_sf"/>
</dbReference>
<dbReference type="STRING" id="67003.A0A1X0P5C4"/>
<dbReference type="Pfam" id="PF04614">
    <property type="entry name" value="Pex19"/>
    <property type="match status" value="1"/>
</dbReference>
<evidence type="ECO:0000256" key="1">
    <source>
        <dbReference type="SAM" id="MobiDB-lite"/>
    </source>
</evidence>